<feature type="compositionally biased region" description="Basic and acidic residues" evidence="1">
    <location>
        <begin position="82"/>
        <end position="106"/>
    </location>
</feature>
<evidence type="ECO:0000313" key="3">
    <source>
        <dbReference type="Proteomes" id="UP000679307"/>
    </source>
</evidence>
<accession>A0ABX8EDA2</accession>
<organism evidence="2 3">
    <name type="scientific">Nocardioides aquaticus</name>
    <dbReference type="NCBI Taxonomy" id="160826"/>
    <lineage>
        <taxon>Bacteria</taxon>
        <taxon>Bacillati</taxon>
        <taxon>Actinomycetota</taxon>
        <taxon>Actinomycetes</taxon>
        <taxon>Propionibacteriales</taxon>
        <taxon>Nocardioidaceae</taxon>
        <taxon>Nocardioides</taxon>
    </lineage>
</organism>
<sequence>MSSLVRGPLSPRVYWRRRLVVLAVLLLLVVLVLRALGGGGGDEQGAATTVADDAAATTPEGPSPSAGPTMSAADQAEVDAADAERAEAEAAEAAERAAERATERAARKAATAPLPEPEGRCSDADVVVTPVVEGAVAGSDVSVLLNLRTVATEACTWETGPAHLTVKITSGDDDVWSSRQCPGRLDRSTLTVRSDSTTTTSLVWDAKRSAEDCPSTTPYAAPGYYHVIASSLGGEPNDVQFELVDPRDIVAEQAEAAQDEAAQDDADAQDRRAGQRAERAQQD</sequence>
<feature type="region of interest" description="Disordered" evidence="1">
    <location>
        <begin position="250"/>
        <end position="283"/>
    </location>
</feature>
<feature type="region of interest" description="Disordered" evidence="1">
    <location>
        <begin position="54"/>
        <end position="122"/>
    </location>
</feature>
<dbReference type="Proteomes" id="UP000679307">
    <property type="component" value="Chromosome"/>
</dbReference>
<feature type="compositionally biased region" description="Basic and acidic residues" evidence="1">
    <location>
        <begin position="268"/>
        <end position="283"/>
    </location>
</feature>
<evidence type="ECO:0000313" key="2">
    <source>
        <dbReference type="EMBL" id="QVT78221.1"/>
    </source>
</evidence>
<protein>
    <recommendedName>
        <fullName evidence="4">DUF4232 domain-containing protein</fullName>
    </recommendedName>
</protein>
<gene>
    <name evidence="2" type="ORF">ENKNEFLB_00594</name>
</gene>
<dbReference type="EMBL" id="CP075371">
    <property type="protein sequence ID" value="QVT78221.1"/>
    <property type="molecule type" value="Genomic_DNA"/>
</dbReference>
<dbReference type="RefSeq" id="WP_214057832.1">
    <property type="nucleotide sequence ID" value="NZ_CP075371.1"/>
</dbReference>
<evidence type="ECO:0008006" key="4">
    <source>
        <dbReference type="Google" id="ProtNLM"/>
    </source>
</evidence>
<proteinExistence type="predicted"/>
<feature type="compositionally biased region" description="Acidic residues" evidence="1">
    <location>
        <begin position="257"/>
        <end position="267"/>
    </location>
</feature>
<reference evidence="2 3" key="1">
    <citation type="submission" date="2021-05" db="EMBL/GenBank/DDBJ databases">
        <title>Complete genome of Nocardioides aquaticus KCTC 9944T isolated from meromictic and hypersaline Ekho Lake, Antarctica.</title>
        <authorList>
            <person name="Hwang K."/>
            <person name="Kim K.M."/>
            <person name="Choe H."/>
        </authorList>
    </citation>
    <scope>NUCLEOTIDE SEQUENCE [LARGE SCALE GENOMIC DNA]</scope>
    <source>
        <strain evidence="2 3">KCTC 9944</strain>
    </source>
</reference>
<evidence type="ECO:0000256" key="1">
    <source>
        <dbReference type="SAM" id="MobiDB-lite"/>
    </source>
</evidence>
<keyword evidence="3" id="KW-1185">Reference proteome</keyword>
<name>A0ABX8EDA2_9ACTN</name>